<dbReference type="NCBIfam" id="NF005559">
    <property type="entry name" value="PRK07231.1"/>
    <property type="match status" value="1"/>
</dbReference>
<evidence type="ECO:0000313" key="4">
    <source>
        <dbReference type="EMBL" id="OJJ47155.1"/>
    </source>
</evidence>
<dbReference type="AlphaFoldDB" id="A0A1L9SIW8"/>
<evidence type="ECO:0000313" key="5">
    <source>
        <dbReference type="Proteomes" id="UP000184188"/>
    </source>
</evidence>
<dbReference type="PROSITE" id="PS00061">
    <property type="entry name" value="ADH_SHORT"/>
    <property type="match status" value="1"/>
</dbReference>
<comment type="similarity">
    <text evidence="1">Belongs to the short-chain dehydrogenases/reductases (SDR) family.</text>
</comment>
<dbReference type="Proteomes" id="UP000184188">
    <property type="component" value="Unassembled WGS sequence"/>
</dbReference>
<dbReference type="PANTHER" id="PTHR48107">
    <property type="entry name" value="NADPH-DEPENDENT ALDEHYDE REDUCTASE-LIKE PROTEIN, CHLOROPLASTIC-RELATED"/>
    <property type="match status" value="1"/>
</dbReference>
<protein>
    <submittedName>
        <fullName evidence="4">Uncharacterized protein</fullName>
    </submittedName>
</protein>
<name>A0A1L9SIW8_9EURO</name>
<dbReference type="Gene3D" id="3.40.50.720">
    <property type="entry name" value="NAD(P)-binding Rossmann-like Domain"/>
    <property type="match status" value="1"/>
</dbReference>
<dbReference type="InterPro" id="IPR020904">
    <property type="entry name" value="Sc_DH/Rdtase_CS"/>
</dbReference>
<evidence type="ECO:0000256" key="1">
    <source>
        <dbReference type="ARBA" id="ARBA00006484"/>
    </source>
</evidence>
<dbReference type="GeneID" id="34611263"/>
<dbReference type="InterPro" id="IPR002347">
    <property type="entry name" value="SDR_fam"/>
</dbReference>
<dbReference type="PRINTS" id="PR00080">
    <property type="entry name" value="SDRFAMILY"/>
</dbReference>
<proteinExistence type="inferred from homology"/>
<evidence type="ECO:0000256" key="3">
    <source>
        <dbReference type="ARBA" id="ARBA00023002"/>
    </source>
</evidence>
<dbReference type="OrthoDB" id="47007at2759"/>
<dbReference type="VEuPathDB" id="FungiDB:ASPZODRAFT_141910"/>
<dbReference type="FunFam" id="3.40.50.720:FF:000084">
    <property type="entry name" value="Short-chain dehydrogenase reductase"/>
    <property type="match status" value="1"/>
</dbReference>
<reference evidence="5" key="1">
    <citation type="journal article" date="2017" name="Genome Biol.">
        <title>Comparative genomics reveals high biological diversity and specific adaptations in the industrially and medically important fungal genus Aspergillus.</title>
        <authorList>
            <person name="de Vries R.P."/>
            <person name="Riley R."/>
            <person name="Wiebenga A."/>
            <person name="Aguilar-Osorio G."/>
            <person name="Amillis S."/>
            <person name="Uchima C.A."/>
            <person name="Anderluh G."/>
            <person name="Asadollahi M."/>
            <person name="Askin M."/>
            <person name="Barry K."/>
            <person name="Battaglia E."/>
            <person name="Bayram O."/>
            <person name="Benocci T."/>
            <person name="Braus-Stromeyer S.A."/>
            <person name="Caldana C."/>
            <person name="Canovas D."/>
            <person name="Cerqueira G.C."/>
            <person name="Chen F."/>
            <person name="Chen W."/>
            <person name="Choi C."/>
            <person name="Clum A."/>
            <person name="Dos Santos R.A."/>
            <person name="Damasio A.R."/>
            <person name="Diallinas G."/>
            <person name="Emri T."/>
            <person name="Fekete E."/>
            <person name="Flipphi M."/>
            <person name="Freyberg S."/>
            <person name="Gallo A."/>
            <person name="Gournas C."/>
            <person name="Habgood R."/>
            <person name="Hainaut M."/>
            <person name="Harispe M.L."/>
            <person name="Henrissat B."/>
            <person name="Hilden K.S."/>
            <person name="Hope R."/>
            <person name="Hossain A."/>
            <person name="Karabika E."/>
            <person name="Karaffa L."/>
            <person name="Karanyi Z."/>
            <person name="Krasevec N."/>
            <person name="Kuo A."/>
            <person name="Kusch H."/>
            <person name="LaButti K."/>
            <person name="Lagendijk E.L."/>
            <person name="Lapidus A."/>
            <person name="Levasseur A."/>
            <person name="Lindquist E."/>
            <person name="Lipzen A."/>
            <person name="Logrieco A.F."/>
            <person name="MacCabe A."/>
            <person name="Maekelae M.R."/>
            <person name="Malavazi I."/>
            <person name="Melin P."/>
            <person name="Meyer V."/>
            <person name="Mielnichuk N."/>
            <person name="Miskei M."/>
            <person name="Molnar A.P."/>
            <person name="Mule G."/>
            <person name="Ngan C.Y."/>
            <person name="Orejas M."/>
            <person name="Orosz E."/>
            <person name="Ouedraogo J.P."/>
            <person name="Overkamp K.M."/>
            <person name="Park H.-S."/>
            <person name="Perrone G."/>
            <person name="Piumi F."/>
            <person name="Punt P.J."/>
            <person name="Ram A.F."/>
            <person name="Ramon A."/>
            <person name="Rauscher S."/>
            <person name="Record E."/>
            <person name="Riano-Pachon D.M."/>
            <person name="Robert V."/>
            <person name="Roehrig J."/>
            <person name="Ruller R."/>
            <person name="Salamov A."/>
            <person name="Salih N.S."/>
            <person name="Samson R.A."/>
            <person name="Sandor E."/>
            <person name="Sanguinetti M."/>
            <person name="Schuetze T."/>
            <person name="Sepcic K."/>
            <person name="Shelest E."/>
            <person name="Sherlock G."/>
            <person name="Sophianopoulou V."/>
            <person name="Squina F.M."/>
            <person name="Sun H."/>
            <person name="Susca A."/>
            <person name="Todd R.B."/>
            <person name="Tsang A."/>
            <person name="Unkles S.E."/>
            <person name="van de Wiele N."/>
            <person name="van Rossen-Uffink D."/>
            <person name="Oliveira J.V."/>
            <person name="Vesth T.C."/>
            <person name="Visser J."/>
            <person name="Yu J.-H."/>
            <person name="Zhou M."/>
            <person name="Andersen M.R."/>
            <person name="Archer D.B."/>
            <person name="Baker S.E."/>
            <person name="Benoit I."/>
            <person name="Brakhage A.A."/>
            <person name="Braus G.H."/>
            <person name="Fischer R."/>
            <person name="Frisvad J.C."/>
            <person name="Goldman G.H."/>
            <person name="Houbraken J."/>
            <person name="Oakley B."/>
            <person name="Pocsi I."/>
            <person name="Scazzocchio C."/>
            <person name="Seiboth B."/>
            <person name="vanKuyk P.A."/>
            <person name="Wortman J."/>
            <person name="Dyer P.S."/>
            <person name="Grigoriev I.V."/>
        </authorList>
    </citation>
    <scope>NUCLEOTIDE SEQUENCE [LARGE SCALE GENOMIC DNA]</scope>
    <source>
        <strain evidence="5">CBS 506.65</strain>
    </source>
</reference>
<dbReference type="Pfam" id="PF13561">
    <property type="entry name" value="adh_short_C2"/>
    <property type="match status" value="1"/>
</dbReference>
<accession>A0A1L9SIW8</accession>
<organism evidence="4 5">
    <name type="scientific">Penicilliopsis zonata CBS 506.65</name>
    <dbReference type="NCBI Taxonomy" id="1073090"/>
    <lineage>
        <taxon>Eukaryota</taxon>
        <taxon>Fungi</taxon>
        <taxon>Dikarya</taxon>
        <taxon>Ascomycota</taxon>
        <taxon>Pezizomycotina</taxon>
        <taxon>Eurotiomycetes</taxon>
        <taxon>Eurotiomycetidae</taxon>
        <taxon>Eurotiales</taxon>
        <taxon>Aspergillaceae</taxon>
        <taxon>Penicilliopsis</taxon>
    </lineage>
</organism>
<dbReference type="EMBL" id="KV878341">
    <property type="protein sequence ID" value="OJJ47155.1"/>
    <property type="molecule type" value="Genomic_DNA"/>
</dbReference>
<keyword evidence="3" id="KW-0560">Oxidoreductase</keyword>
<dbReference type="SUPFAM" id="SSF51735">
    <property type="entry name" value="NAD(P)-binding Rossmann-fold domains"/>
    <property type="match status" value="1"/>
</dbReference>
<dbReference type="GO" id="GO:0016614">
    <property type="term" value="F:oxidoreductase activity, acting on CH-OH group of donors"/>
    <property type="evidence" value="ECO:0007669"/>
    <property type="project" value="UniProtKB-ARBA"/>
</dbReference>
<evidence type="ECO:0000256" key="2">
    <source>
        <dbReference type="ARBA" id="ARBA00022857"/>
    </source>
</evidence>
<sequence length="245" mass="25878">MSLSGKVIIVTGASRGIGKAIAIRVAAEGAKVVINYLSNSKTADAVVEQIGADRAIAVQADASKITDIDRLVDATVAKFGKIDIVIPNAGILLVRDLEATSEEDFDKAFAVNVKGPYFLTQRAARHMPAGGRVVLISTSVNSASWISAGYLLYASTKGAIDQMTRVMAKDLGRKGILVNAIAPGPTETEMFFEGKSEQLLDSLRKTNPFNRFGQPEEIASAVAFLCGSDSSWVSGQVVRVNGAMA</sequence>
<keyword evidence="2" id="KW-0521">NADP</keyword>
<dbReference type="InterPro" id="IPR036291">
    <property type="entry name" value="NAD(P)-bd_dom_sf"/>
</dbReference>
<keyword evidence="5" id="KW-1185">Reference proteome</keyword>
<dbReference type="PANTHER" id="PTHR48107:SF7">
    <property type="entry name" value="RE15974P"/>
    <property type="match status" value="1"/>
</dbReference>
<dbReference type="RefSeq" id="XP_022581665.1">
    <property type="nucleotide sequence ID" value="XM_022724798.1"/>
</dbReference>
<dbReference type="PRINTS" id="PR00081">
    <property type="entry name" value="GDHRDH"/>
</dbReference>
<dbReference type="STRING" id="1073090.A0A1L9SIW8"/>
<gene>
    <name evidence="4" type="ORF">ASPZODRAFT_141910</name>
</gene>